<evidence type="ECO:0000313" key="5">
    <source>
        <dbReference type="WBParaSite" id="ECPE_0001179201-mRNA-1"/>
    </source>
</evidence>
<evidence type="ECO:0000256" key="1">
    <source>
        <dbReference type="SAM" id="Phobius"/>
    </source>
</evidence>
<name>A0A183AXS2_9TREM</name>
<proteinExistence type="predicted"/>
<dbReference type="OrthoDB" id="6319534at2759"/>
<sequence>MEVFGSDQQSYRVRGLDLWSNYTIYLAAVNCRGEGIRSLPVQVFAYPTQDPSTNPIDLNGPLSFPNSGAQYRRVIYDGREAATGSLLLASQPQTPVELIEPNPSEERGSLIREPWFIVSVVAFSLLWILVVLGLVLCGRHRSRRQRRRATVLDSVVDVGTVTKNGRLGPASETYPLSLASTPLLPTSTPDVNGLNGVSPIPAHAIPTNDPHYYGDQRKLGNGFTSPVMNQQNGLIPVVSFPGSVVCNGNVQPTFTYYPHYSLGPQLGPHMDSVKATSYITTNSIPLNMQTTCGVQAVRLALSLVLIQNEHERLGQINDDPPTEFGGVFCDWAEYNDSFRCAEFSNLRVKLTCVHNYIGALAQPNEFGWFNQNCS</sequence>
<keyword evidence="1" id="KW-0812">Transmembrane</keyword>
<dbReference type="PROSITE" id="PS50853">
    <property type="entry name" value="FN3"/>
    <property type="match status" value="1"/>
</dbReference>
<dbReference type="SUPFAM" id="SSF49265">
    <property type="entry name" value="Fibronectin type III"/>
    <property type="match status" value="1"/>
</dbReference>
<keyword evidence="1" id="KW-0472">Membrane</keyword>
<dbReference type="EMBL" id="UZAN01051460">
    <property type="protein sequence ID" value="VDP88918.1"/>
    <property type="molecule type" value="Genomic_DNA"/>
</dbReference>
<reference evidence="3 4" key="2">
    <citation type="submission" date="2018-11" db="EMBL/GenBank/DDBJ databases">
        <authorList>
            <consortium name="Pathogen Informatics"/>
        </authorList>
    </citation>
    <scope>NUCLEOTIDE SEQUENCE [LARGE SCALE GENOMIC DNA]</scope>
    <source>
        <strain evidence="3 4">Egypt</strain>
    </source>
</reference>
<reference evidence="5" key="1">
    <citation type="submission" date="2016-06" db="UniProtKB">
        <authorList>
            <consortium name="WormBaseParasite"/>
        </authorList>
    </citation>
    <scope>IDENTIFICATION</scope>
</reference>
<feature type="transmembrane region" description="Helical" evidence="1">
    <location>
        <begin position="115"/>
        <end position="138"/>
    </location>
</feature>
<protein>
    <submittedName>
        <fullName evidence="5">Fibronectin type-III domain-containing protein</fullName>
    </submittedName>
</protein>
<accession>A0A183AXS2</accession>
<dbReference type="WBParaSite" id="ECPE_0001179201-mRNA-1">
    <property type="protein sequence ID" value="ECPE_0001179201-mRNA-1"/>
    <property type="gene ID" value="ECPE_0001179201"/>
</dbReference>
<keyword evidence="1" id="KW-1133">Transmembrane helix</keyword>
<dbReference type="InterPro" id="IPR036116">
    <property type="entry name" value="FN3_sf"/>
</dbReference>
<dbReference type="InterPro" id="IPR003961">
    <property type="entry name" value="FN3_dom"/>
</dbReference>
<gene>
    <name evidence="3" type="ORF">ECPE_LOCUS11757</name>
</gene>
<feature type="domain" description="Fibronectin type-III" evidence="2">
    <location>
        <begin position="1"/>
        <end position="51"/>
    </location>
</feature>
<evidence type="ECO:0000313" key="3">
    <source>
        <dbReference type="EMBL" id="VDP88918.1"/>
    </source>
</evidence>
<keyword evidence="4" id="KW-1185">Reference proteome</keyword>
<evidence type="ECO:0000313" key="4">
    <source>
        <dbReference type="Proteomes" id="UP000272942"/>
    </source>
</evidence>
<dbReference type="AlphaFoldDB" id="A0A183AXS2"/>
<evidence type="ECO:0000259" key="2">
    <source>
        <dbReference type="PROSITE" id="PS50853"/>
    </source>
</evidence>
<organism evidence="5">
    <name type="scientific">Echinostoma caproni</name>
    <dbReference type="NCBI Taxonomy" id="27848"/>
    <lineage>
        <taxon>Eukaryota</taxon>
        <taxon>Metazoa</taxon>
        <taxon>Spiralia</taxon>
        <taxon>Lophotrochozoa</taxon>
        <taxon>Platyhelminthes</taxon>
        <taxon>Trematoda</taxon>
        <taxon>Digenea</taxon>
        <taxon>Plagiorchiida</taxon>
        <taxon>Echinostomata</taxon>
        <taxon>Echinostomatoidea</taxon>
        <taxon>Echinostomatidae</taxon>
        <taxon>Echinostoma</taxon>
    </lineage>
</organism>
<dbReference type="Proteomes" id="UP000272942">
    <property type="component" value="Unassembled WGS sequence"/>
</dbReference>